<dbReference type="InterPro" id="IPR001245">
    <property type="entry name" value="Ser-Thr/Tyr_kinase_cat_dom"/>
</dbReference>
<dbReference type="SMART" id="SM00220">
    <property type="entry name" value="S_TKc"/>
    <property type="match status" value="1"/>
</dbReference>
<protein>
    <recommendedName>
        <fullName evidence="1">non-specific serine/threonine protein kinase</fullName>
        <ecNumber evidence="1">2.7.11.1</ecNumber>
    </recommendedName>
</protein>
<reference evidence="12 13" key="1">
    <citation type="journal article" date="2014" name="Agronomy (Basel)">
        <title>A Draft Genome Sequence for Ensete ventricosum, the Drought-Tolerant Tree Against Hunger.</title>
        <authorList>
            <person name="Harrison J."/>
            <person name="Moore K.A."/>
            <person name="Paszkiewicz K."/>
            <person name="Jones T."/>
            <person name="Grant M."/>
            <person name="Ambacheew D."/>
            <person name="Muzemil S."/>
            <person name="Studholme D.J."/>
        </authorList>
    </citation>
    <scope>NUCLEOTIDE SEQUENCE [LARGE SCALE GENOMIC DNA]</scope>
</reference>
<dbReference type="GO" id="GO:0007165">
    <property type="term" value="P:signal transduction"/>
    <property type="evidence" value="ECO:0007669"/>
    <property type="project" value="TreeGrafter"/>
</dbReference>
<evidence type="ECO:0000256" key="4">
    <source>
        <dbReference type="ARBA" id="ARBA00022741"/>
    </source>
</evidence>
<keyword evidence="6 9" id="KW-0067">ATP-binding</keyword>
<evidence type="ECO:0000256" key="6">
    <source>
        <dbReference type="ARBA" id="ARBA00022840"/>
    </source>
</evidence>
<evidence type="ECO:0000256" key="10">
    <source>
        <dbReference type="SAM" id="MobiDB-lite"/>
    </source>
</evidence>
<feature type="domain" description="Protein kinase" evidence="11">
    <location>
        <begin position="35"/>
        <end position="285"/>
    </location>
</feature>
<comment type="caution">
    <text evidence="12">The sequence shown here is derived from an EMBL/GenBank/DDBJ whole genome shotgun (WGS) entry which is preliminary data.</text>
</comment>
<evidence type="ECO:0000256" key="9">
    <source>
        <dbReference type="PROSITE-ProRule" id="PRU10141"/>
    </source>
</evidence>
<name>A0A426ZUQ7_ENSVE</name>
<dbReference type="PROSITE" id="PS50011">
    <property type="entry name" value="PROTEIN_KINASE_DOM"/>
    <property type="match status" value="1"/>
</dbReference>
<dbReference type="Proteomes" id="UP000287651">
    <property type="component" value="Unassembled WGS sequence"/>
</dbReference>
<dbReference type="SUPFAM" id="SSF56112">
    <property type="entry name" value="Protein kinase-like (PK-like)"/>
    <property type="match status" value="1"/>
</dbReference>
<dbReference type="AlphaFoldDB" id="A0A426ZUQ7"/>
<sequence>FKNLVFWGSDVRENPIGAHERGVDEVARMKKVGKYAVGRTIGQGTFAKVKSAVNTETGESVAMKMLAKNTILEHKMVHQVLHYLQLYFYPIIVLSSFRSSSLAMTHYIKREISIMKIVRHPNIVRLHEVHLRKLSENESRWYFQQLIDAVDYCHSKGVYHRDLKTDTRTVCYRPVPSIGAISVPLPPDWCYFHSVTARNRSVTADFDRCRSLSGGISRGRRKKREKKRENLEIQCRSPSVNPIRRLWGEEASARLLGENKLRRLREEENDVSSLYEGRRNEGARP</sequence>
<evidence type="ECO:0000256" key="8">
    <source>
        <dbReference type="ARBA" id="ARBA00048679"/>
    </source>
</evidence>
<comment type="catalytic activity">
    <reaction evidence="8">
        <text>L-seryl-[protein] + ATP = O-phospho-L-seryl-[protein] + ADP + H(+)</text>
        <dbReference type="Rhea" id="RHEA:17989"/>
        <dbReference type="Rhea" id="RHEA-COMP:9863"/>
        <dbReference type="Rhea" id="RHEA-COMP:11604"/>
        <dbReference type="ChEBI" id="CHEBI:15378"/>
        <dbReference type="ChEBI" id="CHEBI:29999"/>
        <dbReference type="ChEBI" id="CHEBI:30616"/>
        <dbReference type="ChEBI" id="CHEBI:83421"/>
        <dbReference type="ChEBI" id="CHEBI:456216"/>
        <dbReference type="EC" id="2.7.11.1"/>
    </reaction>
</comment>
<dbReference type="InterPro" id="IPR017441">
    <property type="entry name" value="Protein_kinase_ATP_BS"/>
</dbReference>
<dbReference type="EC" id="2.7.11.1" evidence="1"/>
<feature type="region of interest" description="Disordered" evidence="10">
    <location>
        <begin position="266"/>
        <end position="285"/>
    </location>
</feature>
<feature type="non-terminal residue" evidence="12">
    <location>
        <position position="1"/>
    </location>
</feature>
<dbReference type="PROSITE" id="PS00107">
    <property type="entry name" value="PROTEIN_KINASE_ATP"/>
    <property type="match status" value="1"/>
</dbReference>
<keyword evidence="2" id="KW-0723">Serine/threonine-protein kinase</keyword>
<dbReference type="Pfam" id="PF07714">
    <property type="entry name" value="PK_Tyr_Ser-Thr"/>
    <property type="match status" value="1"/>
</dbReference>
<dbReference type="PANTHER" id="PTHR43895:SF32">
    <property type="entry name" value="SERINE_THREONINE-PROTEIN KINASE CHK1"/>
    <property type="match status" value="1"/>
</dbReference>
<dbReference type="GO" id="GO:0005524">
    <property type="term" value="F:ATP binding"/>
    <property type="evidence" value="ECO:0007669"/>
    <property type="project" value="UniProtKB-UniRule"/>
</dbReference>
<evidence type="ECO:0000256" key="1">
    <source>
        <dbReference type="ARBA" id="ARBA00012513"/>
    </source>
</evidence>
<proteinExistence type="predicted"/>
<feature type="compositionally biased region" description="Basic and acidic residues" evidence="10">
    <location>
        <begin position="276"/>
        <end position="285"/>
    </location>
</feature>
<comment type="catalytic activity">
    <reaction evidence="7">
        <text>L-threonyl-[protein] + ATP = O-phospho-L-threonyl-[protein] + ADP + H(+)</text>
        <dbReference type="Rhea" id="RHEA:46608"/>
        <dbReference type="Rhea" id="RHEA-COMP:11060"/>
        <dbReference type="Rhea" id="RHEA-COMP:11605"/>
        <dbReference type="ChEBI" id="CHEBI:15378"/>
        <dbReference type="ChEBI" id="CHEBI:30013"/>
        <dbReference type="ChEBI" id="CHEBI:30616"/>
        <dbReference type="ChEBI" id="CHEBI:61977"/>
        <dbReference type="ChEBI" id="CHEBI:456216"/>
        <dbReference type="EC" id="2.7.11.1"/>
    </reaction>
</comment>
<keyword evidence="5" id="KW-0418">Kinase</keyword>
<keyword evidence="4 9" id="KW-0547">Nucleotide-binding</keyword>
<dbReference type="Gene3D" id="3.30.200.20">
    <property type="entry name" value="Phosphorylase Kinase, domain 1"/>
    <property type="match status" value="2"/>
</dbReference>
<evidence type="ECO:0000313" key="13">
    <source>
        <dbReference type="Proteomes" id="UP000287651"/>
    </source>
</evidence>
<evidence type="ECO:0000313" key="12">
    <source>
        <dbReference type="EMBL" id="RRT67692.1"/>
    </source>
</evidence>
<dbReference type="Gene3D" id="1.10.510.10">
    <property type="entry name" value="Transferase(Phosphotransferase) domain 1"/>
    <property type="match status" value="1"/>
</dbReference>
<evidence type="ECO:0000256" key="5">
    <source>
        <dbReference type="ARBA" id="ARBA00022777"/>
    </source>
</evidence>
<evidence type="ECO:0000256" key="7">
    <source>
        <dbReference type="ARBA" id="ARBA00047899"/>
    </source>
</evidence>
<dbReference type="InterPro" id="IPR000719">
    <property type="entry name" value="Prot_kinase_dom"/>
</dbReference>
<dbReference type="EMBL" id="AMZH03004945">
    <property type="protein sequence ID" value="RRT67692.1"/>
    <property type="molecule type" value="Genomic_DNA"/>
</dbReference>
<dbReference type="InterPro" id="IPR011009">
    <property type="entry name" value="Kinase-like_dom_sf"/>
</dbReference>
<evidence type="ECO:0000256" key="3">
    <source>
        <dbReference type="ARBA" id="ARBA00022679"/>
    </source>
</evidence>
<dbReference type="PANTHER" id="PTHR43895">
    <property type="entry name" value="CALCIUM/CALMODULIN-DEPENDENT PROTEIN KINASE KINASE-RELATED"/>
    <property type="match status" value="1"/>
</dbReference>
<accession>A0A426ZUQ7</accession>
<keyword evidence="3" id="KW-0808">Transferase</keyword>
<dbReference type="GO" id="GO:0004674">
    <property type="term" value="F:protein serine/threonine kinase activity"/>
    <property type="evidence" value="ECO:0007669"/>
    <property type="project" value="UniProtKB-KW"/>
</dbReference>
<evidence type="ECO:0000256" key="2">
    <source>
        <dbReference type="ARBA" id="ARBA00022527"/>
    </source>
</evidence>
<evidence type="ECO:0000259" key="11">
    <source>
        <dbReference type="PROSITE" id="PS50011"/>
    </source>
</evidence>
<feature type="binding site" evidence="9">
    <location>
        <position position="64"/>
    </location>
    <ligand>
        <name>ATP</name>
        <dbReference type="ChEBI" id="CHEBI:30616"/>
    </ligand>
</feature>
<gene>
    <name evidence="12" type="ORF">B296_00028992</name>
</gene>
<organism evidence="12 13">
    <name type="scientific">Ensete ventricosum</name>
    <name type="common">Abyssinian banana</name>
    <name type="synonym">Musa ensete</name>
    <dbReference type="NCBI Taxonomy" id="4639"/>
    <lineage>
        <taxon>Eukaryota</taxon>
        <taxon>Viridiplantae</taxon>
        <taxon>Streptophyta</taxon>
        <taxon>Embryophyta</taxon>
        <taxon>Tracheophyta</taxon>
        <taxon>Spermatophyta</taxon>
        <taxon>Magnoliopsida</taxon>
        <taxon>Liliopsida</taxon>
        <taxon>Zingiberales</taxon>
        <taxon>Musaceae</taxon>
        <taxon>Ensete</taxon>
    </lineage>
</organism>